<dbReference type="Pfam" id="PF13376">
    <property type="entry name" value="OmdA"/>
    <property type="match status" value="1"/>
</dbReference>
<evidence type="ECO:0000313" key="1">
    <source>
        <dbReference type="EMBL" id="SHI29592.1"/>
    </source>
</evidence>
<dbReference type="EMBL" id="FQYK01000001">
    <property type="protein sequence ID" value="SHI29592.1"/>
    <property type="molecule type" value="Genomic_DNA"/>
</dbReference>
<organism evidence="1 2">
    <name type="scientific">Algibacter luteus</name>
    <dbReference type="NCBI Taxonomy" id="1178825"/>
    <lineage>
        <taxon>Bacteria</taxon>
        <taxon>Pseudomonadati</taxon>
        <taxon>Bacteroidota</taxon>
        <taxon>Flavobacteriia</taxon>
        <taxon>Flavobacteriales</taxon>
        <taxon>Flavobacteriaceae</taxon>
        <taxon>Algibacter</taxon>
    </lineage>
</organism>
<dbReference type="Proteomes" id="UP000184396">
    <property type="component" value="Unassembled WGS sequence"/>
</dbReference>
<dbReference type="STRING" id="1178825.SAMN05216261_0089"/>
<evidence type="ECO:0000313" key="2">
    <source>
        <dbReference type="Proteomes" id="UP000184396"/>
    </source>
</evidence>
<keyword evidence="2" id="KW-1185">Reference proteome</keyword>
<protein>
    <submittedName>
        <fullName evidence="1">Bacteriocin-protection, YdeI or OmpD-Associated</fullName>
    </submittedName>
</protein>
<proteinExistence type="predicted"/>
<dbReference type="AlphaFoldDB" id="A0A1M5ZZE9"/>
<dbReference type="eggNOG" id="COG4430">
    <property type="taxonomic scope" value="Bacteria"/>
</dbReference>
<sequence>MKSKKFSVGLLSQYHLSIPENVFISFEQAKQNRVKVKAFYKGKSISFYAAIKKNKKTNEYRMMFGKRLQKDLGVFQNDYFEIQLFEDNSKYGVDMPEELDAVFLSDYEAYNIFETLTPGKKRSIIYAVSRFKNSQTKIDKSLILCENLKRGHLDPYTILKSKF</sequence>
<accession>A0A1M5ZZE9</accession>
<name>A0A1M5ZZE9_9FLAO</name>
<gene>
    <name evidence="1" type="ORF">SAMN05216261_0089</name>
</gene>
<dbReference type="RefSeq" id="WP_019387073.1">
    <property type="nucleotide sequence ID" value="NZ_ALIH01000004.1"/>
</dbReference>
<reference evidence="1 2" key="1">
    <citation type="submission" date="2016-11" db="EMBL/GenBank/DDBJ databases">
        <authorList>
            <person name="Jaros S."/>
            <person name="Januszkiewicz K."/>
            <person name="Wedrychowicz H."/>
        </authorList>
    </citation>
    <scope>NUCLEOTIDE SEQUENCE [LARGE SCALE GENOMIC DNA]</scope>
    <source>
        <strain evidence="1 2">CGMCC 1.12213</strain>
    </source>
</reference>